<evidence type="ECO:0000256" key="1">
    <source>
        <dbReference type="ARBA" id="ARBA00004123"/>
    </source>
</evidence>
<dbReference type="PANTHER" id="PTHR28608">
    <property type="entry name" value="INTEGRATOR COMPLEX SUBUNIT 2"/>
    <property type="match status" value="1"/>
</dbReference>
<proteinExistence type="inferred from homology"/>
<dbReference type="FunCoup" id="A7RVD7">
    <property type="interactions" value="922"/>
</dbReference>
<evidence type="ECO:0000256" key="2">
    <source>
        <dbReference type="ARBA" id="ARBA00006705"/>
    </source>
</evidence>
<evidence type="ECO:0000313" key="4">
    <source>
        <dbReference type="EMBL" id="EDO44556.1"/>
    </source>
</evidence>
<dbReference type="InterPro" id="IPR029321">
    <property type="entry name" value="INTS2"/>
</dbReference>
<dbReference type="Pfam" id="PF14750">
    <property type="entry name" value="INTS2"/>
    <property type="match status" value="1"/>
</dbReference>
<dbReference type="AlphaFoldDB" id="A7RVD7"/>
<dbReference type="Proteomes" id="UP000001593">
    <property type="component" value="Unassembled WGS sequence"/>
</dbReference>
<dbReference type="eggNOG" id="ENOG502QSP2">
    <property type="taxonomic scope" value="Eukaryota"/>
</dbReference>
<dbReference type="InterPro" id="IPR026236">
    <property type="entry name" value="Int2_metazoa"/>
</dbReference>
<evidence type="ECO:0000256" key="3">
    <source>
        <dbReference type="ARBA" id="ARBA00023242"/>
    </source>
</evidence>
<name>A7RVD7_NEMVE</name>
<comment type="subcellular location">
    <subcellularLocation>
        <location evidence="1">Nucleus</location>
    </subcellularLocation>
</comment>
<keyword evidence="3" id="KW-0539">Nucleus</keyword>
<sequence length="1097" mass="122609">AFRAIRSASVTELSKLDNASLRPLLPCLVRMALCSPVDQSVSWTEARKEVQKILSGLEIVNSIVALLSVDFSFLEQDALKELQLRKKVGGGAGASVLVESLQNELALEFERSEPSRRLRLILSELLRIMSKVKKEFLPEKSELFECEIYLEEVSDVLCIAQAELPSLLPLEQVAEALLRVKYGPWLLCRLVANVPDNFEQVCHSLLENGESQDDSALGGMVRTIALRQLCAMDPSHALTMRAKATRLCRLPGLAIALTLDFGADDSGSDLVAFLSGIMFGGDLKSRTWFSEFIKIGQRVCHELRVCVFEGFSRQKQHLKPTGRLTHVYYKALVNKLPFLCMFFVIAEEKVLYGSALLKLYCGLKNIAGMKLTRPESDSLLSLITCHPPPSAAGVRFVVVGLCTLLACPHIVSTPENEQAAINWIKWLSKEESHYEAASGMHASFGEVLLLISIHFHGNQLESVAELVSSILGMRVRPGSLSRMKALFTQELFPEKVVAAHAVTVPVTPQLSANDTGFLPIHCVHQLLKTRAFTKHSVAVKDWVYKQLCTCVTPLHSLIPGLVDVSMCVNPALAHCSYFSPGLDNKDKTDSSGTSLVRHPSVYITNDTEKTSSFAPRLLMLYYVLLYQDMLLNNMKNLVTSNVQHQSYSSGLLAHIPIKYLVHQARARPAEYRGLYAPILRLLFTHYPHLCLVDEWLVEEELMNTPQNQGIALQGDLMVMDVQCSPFKLKQAFNIAHDRPTAAMLLLTKLQTLEPSQLIPYMDPLVRSLPLLLLVPTPRRLLTLCCDIWTRLSTIIPRKLWLATVNVLCHEGPQPYTDEDLARDPLTVLRCDRRVFRCPPMFDIVVRVLLAYLAASRTMLSQHLHTQQAPRTNSAVEQEREELRVALVAAQESAAVQLLLEICLPNEQDKQSSRMNRLFEQDKQVSWTGLSRHSKEQEESCSMHSCVLREIKCRVCSSLHQMFIADPSLAKLVHFQSYPLELLPVTVAGIPSMHICLDFIPELVNQTQLDKQLFGIQLASYLVLQYPLPKSLNVAKYILSRMSSLLVALPASSREAFFRPALPSLVRFCRAFPPLHVDATPFLIQLGKVAASHAVLST</sequence>
<evidence type="ECO:0000313" key="5">
    <source>
        <dbReference type="Proteomes" id="UP000001593"/>
    </source>
</evidence>
<evidence type="ECO:0008006" key="6">
    <source>
        <dbReference type="Google" id="ProtNLM"/>
    </source>
</evidence>
<accession>A7RVD7</accession>
<feature type="non-terminal residue" evidence="4">
    <location>
        <position position="1097"/>
    </location>
</feature>
<dbReference type="PhylomeDB" id="A7RVD7"/>
<gene>
    <name evidence="4" type="ORF">NEMVEDRAFT_v1g20356</name>
</gene>
<dbReference type="EMBL" id="DS469543">
    <property type="protein sequence ID" value="EDO44556.1"/>
    <property type="molecule type" value="Genomic_DNA"/>
</dbReference>
<dbReference type="PRINTS" id="PR02105">
    <property type="entry name" value="INTSUBUNIT2"/>
</dbReference>
<protein>
    <recommendedName>
        <fullName evidence="6">Integrator complex subunit 2</fullName>
    </recommendedName>
</protein>
<dbReference type="PANTHER" id="PTHR28608:SF1">
    <property type="entry name" value="INTEGRATOR COMPLEX SUBUNIT 2"/>
    <property type="match status" value="1"/>
</dbReference>
<dbReference type="GO" id="GO:0034472">
    <property type="term" value="P:snRNA 3'-end processing"/>
    <property type="evidence" value="ECO:0000318"/>
    <property type="project" value="GO_Central"/>
</dbReference>
<dbReference type="STRING" id="45351.A7RVD7"/>
<organism evidence="4 5">
    <name type="scientific">Nematostella vectensis</name>
    <name type="common">Starlet sea anemone</name>
    <dbReference type="NCBI Taxonomy" id="45351"/>
    <lineage>
        <taxon>Eukaryota</taxon>
        <taxon>Metazoa</taxon>
        <taxon>Cnidaria</taxon>
        <taxon>Anthozoa</taxon>
        <taxon>Hexacorallia</taxon>
        <taxon>Actiniaria</taxon>
        <taxon>Edwardsiidae</taxon>
        <taxon>Nematostella</taxon>
    </lineage>
</organism>
<dbReference type="GO" id="GO:0032039">
    <property type="term" value="C:integrator complex"/>
    <property type="evidence" value="ECO:0000318"/>
    <property type="project" value="GO_Central"/>
</dbReference>
<comment type="similarity">
    <text evidence="2">Belongs to the Integrator subunit 2 family.</text>
</comment>
<reference evidence="4 5" key="1">
    <citation type="journal article" date="2007" name="Science">
        <title>Sea anemone genome reveals ancestral eumetazoan gene repertoire and genomic organization.</title>
        <authorList>
            <person name="Putnam N.H."/>
            <person name="Srivastava M."/>
            <person name="Hellsten U."/>
            <person name="Dirks B."/>
            <person name="Chapman J."/>
            <person name="Salamov A."/>
            <person name="Terry A."/>
            <person name="Shapiro H."/>
            <person name="Lindquist E."/>
            <person name="Kapitonov V.V."/>
            <person name="Jurka J."/>
            <person name="Genikhovich G."/>
            <person name="Grigoriev I.V."/>
            <person name="Lucas S.M."/>
            <person name="Steele R.E."/>
            <person name="Finnerty J.R."/>
            <person name="Technau U."/>
            <person name="Martindale M.Q."/>
            <person name="Rokhsar D.S."/>
        </authorList>
    </citation>
    <scope>NUCLEOTIDE SEQUENCE [LARGE SCALE GENOMIC DNA]</scope>
    <source>
        <strain evidence="5">CH2 X CH6</strain>
    </source>
</reference>
<dbReference type="InParanoid" id="A7RVD7"/>
<dbReference type="OMA" id="IISNYPH"/>
<keyword evidence="5" id="KW-1185">Reference proteome</keyword>
<dbReference type="HOGENOM" id="CLU_007707_0_0_1"/>
<feature type="non-terminal residue" evidence="4">
    <location>
        <position position="1"/>
    </location>
</feature>